<proteinExistence type="inferred from homology"/>
<protein>
    <recommendedName>
        <fullName evidence="3">cysteine desulfurase</fullName>
        <ecNumber evidence="3">2.8.1.7</ecNumber>
    </recommendedName>
</protein>
<dbReference type="Pfam" id="PF00266">
    <property type="entry name" value="Aminotran_5"/>
    <property type="match status" value="1"/>
</dbReference>
<dbReference type="PANTHER" id="PTHR43586">
    <property type="entry name" value="CYSTEINE DESULFURASE"/>
    <property type="match status" value="1"/>
</dbReference>
<gene>
    <name evidence="7" type="ORF">LCGC14_0274420</name>
</gene>
<sequence>MDNAATSFPKPPAVTEAMVRFANDCGASAGRGAYAEARQCEQMLARCRGRIAELINAESPERIVLALNGSEALAVAIRGLLNTAPPATHAIATAMEHNSVLRPLNALAEQTQLAPQFIACDSRTGLVDPEDIHAAIQPETRLIACMHVSNVTGAIQPIAEVARIARRAGVASVIDAAQSIGHVPLDVQELGADFVAFPGHKGLLGPLGTGVLYIRPGSEDLLQTMKEGGTGTISEQPVQPATMPDRFEIGSHNAIGLAGLSEGAAWVLARGVDALRSHDVELCELFMDLAEPIEGLTIFGPRDAGQRSGVFSVNVAGMAPGDLAASLESDFGILTRPGVHCAPLAHRTIGTHPAGTCRLSFGPFTTGDDVRFAADALSRIAQRAAVGG</sequence>
<dbReference type="InterPro" id="IPR015422">
    <property type="entry name" value="PyrdxlP-dep_Trfase_small"/>
</dbReference>
<dbReference type="InterPro" id="IPR015421">
    <property type="entry name" value="PyrdxlP-dep_Trfase_major"/>
</dbReference>
<dbReference type="EMBL" id="LAZR01000154">
    <property type="protein sequence ID" value="KKN85825.1"/>
    <property type="molecule type" value="Genomic_DNA"/>
</dbReference>
<keyword evidence="4" id="KW-0663">Pyridoxal phosphate</keyword>
<dbReference type="InterPro" id="IPR015424">
    <property type="entry name" value="PyrdxlP-dep_Trfase"/>
</dbReference>
<feature type="domain" description="Aminotransferase class V" evidence="6">
    <location>
        <begin position="2"/>
        <end position="370"/>
    </location>
</feature>
<dbReference type="EC" id="2.8.1.7" evidence="3"/>
<evidence type="ECO:0000256" key="2">
    <source>
        <dbReference type="ARBA" id="ARBA00010447"/>
    </source>
</evidence>
<comment type="caution">
    <text evidence="7">The sequence shown here is derived from an EMBL/GenBank/DDBJ whole genome shotgun (WGS) entry which is preliminary data.</text>
</comment>
<evidence type="ECO:0000259" key="6">
    <source>
        <dbReference type="Pfam" id="PF00266"/>
    </source>
</evidence>
<comment type="cofactor">
    <cofactor evidence="1">
        <name>pyridoxal 5'-phosphate</name>
        <dbReference type="ChEBI" id="CHEBI:597326"/>
    </cofactor>
</comment>
<dbReference type="Gene3D" id="3.40.640.10">
    <property type="entry name" value="Type I PLP-dependent aspartate aminotransferase-like (Major domain)"/>
    <property type="match status" value="1"/>
</dbReference>
<dbReference type="SUPFAM" id="SSF53383">
    <property type="entry name" value="PLP-dependent transferases"/>
    <property type="match status" value="1"/>
</dbReference>
<accession>A0A0F9TXT9</accession>
<name>A0A0F9TXT9_9ZZZZ</name>
<dbReference type="InterPro" id="IPR000192">
    <property type="entry name" value="Aminotrans_V_dom"/>
</dbReference>
<evidence type="ECO:0000256" key="3">
    <source>
        <dbReference type="ARBA" id="ARBA00012239"/>
    </source>
</evidence>
<evidence type="ECO:0000256" key="1">
    <source>
        <dbReference type="ARBA" id="ARBA00001933"/>
    </source>
</evidence>
<dbReference type="PANTHER" id="PTHR43586:SF4">
    <property type="entry name" value="ISOPENICILLIN N EPIMERASE"/>
    <property type="match status" value="1"/>
</dbReference>
<dbReference type="NCBIfam" id="TIGR01977">
    <property type="entry name" value="am_tr_V_EF2568"/>
    <property type="match status" value="1"/>
</dbReference>
<comment type="similarity">
    <text evidence="2">Belongs to the class-V pyridoxal-phosphate-dependent aminotransferase family. Csd subfamily.</text>
</comment>
<dbReference type="Gene3D" id="3.90.1150.10">
    <property type="entry name" value="Aspartate Aminotransferase, domain 1"/>
    <property type="match status" value="1"/>
</dbReference>
<comment type="catalytic activity">
    <reaction evidence="5">
        <text>(sulfur carrier)-H + L-cysteine = (sulfur carrier)-SH + L-alanine</text>
        <dbReference type="Rhea" id="RHEA:43892"/>
        <dbReference type="Rhea" id="RHEA-COMP:14737"/>
        <dbReference type="Rhea" id="RHEA-COMP:14739"/>
        <dbReference type="ChEBI" id="CHEBI:29917"/>
        <dbReference type="ChEBI" id="CHEBI:35235"/>
        <dbReference type="ChEBI" id="CHEBI:57972"/>
        <dbReference type="ChEBI" id="CHEBI:64428"/>
        <dbReference type="EC" id="2.8.1.7"/>
    </reaction>
</comment>
<organism evidence="7">
    <name type="scientific">marine sediment metagenome</name>
    <dbReference type="NCBI Taxonomy" id="412755"/>
    <lineage>
        <taxon>unclassified sequences</taxon>
        <taxon>metagenomes</taxon>
        <taxon>ecological metagenomes</taxon>
    </lineage>
</organism>
<dbReference type="InterPro" id="IPR010969">
    <property type="entry name" value="Cys_dSase-rel_unknwn_funct"/>
</dbReference>
<evidence type="ECO:0000313" key="7">
    <source>
        <dbReference type="EMBL" id="KKN85825.1"/>
    </source>
</evidence>
<evidence type="ECO:0000256" key="4">
    <source>
        <dbReference type="ARBA" id="ARBA00022898"/>
    </source>
</evidence>
<dbReference type="InterPro" id="IPR016454">
    <property type="entry name" value="Cysteine_dSase"/>
</dbReference>
<dbReference type="GO" id="GO:0031071">
    <property type="term" value="F:cysteine desulfurase activity"/>
    <property type="evidence" value="ECO:0007669"/>
    <property type="project" value="UniProtKB-EC"/>
</dbReference>
<dbReference type="AlphaFoldDB" id="A0A0F9TXT9"/>
<reference evidence="7" key="1">
    <citation type="journal article" date="2015" name="Nature">
        <title>Complex archaea that bridge the gap between prokaryotes and eukaryotes.</title>
        <authorList>
            <person name="Spang A."/>
            <person name="Saw J.H."/>
            <person name="Jorgensen S.L."/>
            <person name="Zaremba-Niedzwiedzka K."/>
            <person name="Martijn J."/>
            <person name="Lind A.E."/>
            <person name="van Eijk R."/>
            <person name="Schleper C."/>
            <person name="Guy L."/>
            <person name="Ettema T.J."/>
        </authorList>
    </citation>
    <scope>NUCLEOTIDE SEQUENCE</scope>
</reference>
<evidence type="ECO:0000256" key="5">
    <source>
        <dbReference type="ARBA" id="ARBA00050776"/>
    </source>
</evidence>
<dbReference type="PIRSF" id="PIRSF005572">
    <property type="entry name" value="NifS"/>
    <property type="match status" value="1"/>
</dbReference>